<feature type="region of interest" description="Disordered" evidence="10">
    <location>
        <begin position="585"/>
        <end position="609"/>
    </location>
</feature>
<dbReference type="InterPro" id="IPR009071">
    <property type="entry name" value="HMG_box_dom"/>
</dbReference>
<dbReference type="Gene3D" id="1.10.30.10">
    <property type="entry name" value="High mobility group box domain"/>
    <property type="match status" value="1"/>
</dbReference>
<dbReference type="AlphaFoldDB" id="A0A2C9KA68"/>
<accession>A0A2C9KA68</accession>
<comment type="subcellular location">
    <subcellularLocation>
        <location evidence="1">Nucleus</location>
    </subcellularLocation>
</comment>
<evidence type="ECO:0000256" key="9">
    <source>
        <dbReference type="PROSITE-ProRule" id="PRU00267"/>
    </source>
</evidence>
<dbReference type="PROSITE" id="PS50118">
    <property type="entry name" value="HMG_BOX_2"/>
    <property type="match status" value="1"/>
</dbReference>
<feature type="compositionally biased region" description="Polar residues" evidence="10">
    <location>
        <begin position="460"/>
        <end position="476"/>
    </location>
</feature>
<name>A0A2C9KA68_BIOGL</name>
<feature type="region of interest" description="Disordered" evidence="10">
    <location>
        <begin position="1"/>
        <end position="90"/>
    </location>
</feature>
<dbReference type="PANTHER" id="PTHR10373:SF38">
    <property type="entry name" value="PROTEIN PANGOLIN, ISOFORM J"/>
    <property type="match status" value="1"/>
</dbReference>
<keyword evidence="3" id="KW-0879">Wnt signaling pathway</keyword>
<dbReference type="InterPro" id="IPR024940">
    <property type="entry name" value="TCF/LEF"/>
</dbReference>
<evidence type="ECO:0000313" key="12">
    <source>
        <dbReference type="EnsemblMetazoa" id="BGLB016903-PA"/>
    </source>
</evidence>
<feature type="compositionally biased region" description="Low complexity" evidence="10">
    <location>
        <begin position="210"/>
        <end position="224"/>
    </location>
</feature>
<feature type="region of interest" description="Disordered" evidence="10">
    <location>
        <begin position="242"/>
        <end position="263"/>
    </location>
</feature>
<dbReference type="Pfam" id="PF00505">
    <property type="entry name" value="HMG_box"/>
    <property type="match status" value="1"/>
</dbReference>
<dbReference type="GO" id="GO:0000978">
    <property type="term" value="F:RNA polymerase II cis-regulatory region sequence-specific DNA binding"/>
    <property type="evidence" value="ECO:0007669"/>
    <property type="project" value="TreeGrafter"/>
</dbReference>
<comment type="similarity">
    <text evidence="2">Belongs to the TCF/LEF family.</text>
</comment>
<feature type="domain" description="HMG box" evidence="11">
    <location>
        <begin position="265"/>
        <end position="333"/>
    </location>
</feature>
<dbReference type="SUPFAM" id="SSF47095">
    <property type="entry name" value="HMG-box"/>
    <property type="match status" value="1"/>
</dbReference>
<dbReference type="GO" id="GO:0000785">
    <property type="term" value="C:chromatin"/>
    <property type="evidence" value="ECO:0007669"/>
    <property type="project" value="TreeGrafter"/>
</dbReference>
<dbReference type="GO" id="GO:0060070">
    <property type="term" value="P:canonical Wnt signaling pathway"/>
    <property type="evidence" value="ECO:0007669"/>
    <property type="project" value="TreeGrafter"/>
</dbReference>
<evidence type="ECO:0000256" key="6">
    <source>
        <dbReference type="ARBA" id="ARBA00023159"/>
    </source>
</evidence>
<gene>
    <name evidence="12" type="primary">106050505</name>
</gene>
<dbReference type="SMART" id="SM01366">
    <property type="entry name" value="c-clamp"/>
    <property type="match status" value="1"/>
</dbReference>
<evidence type="ECO:0000256" key="7">
    <source>
        <dbReference type="ARBA" id="ARBA00023163"/>
    </source>
</evidence>
<feature type="region of interest" description="Disordered" evidence="10">
    <location>
        <begin position="339"/>
        <end position="385"/>
    </location>
</feature>
<feature type="compositionally biased region" description="Polar residues" evidence="10">
    <location>
        <begin position="483"/>
        <end position="501"/>
    </location>
</feature>
<keyword evidence="6" id="KW-0010">Activator</keyword>
<feature type="compositionally biased region" description="Gly residues" evidence="10">
    <location>
        <begin position="352"/>
        <end position="362"/>
    </location>
</feature>
<keyword evidence="7" id="KW-0804">Transcription</keyword>
<evidence type="ECO:0000256" key="5">
    <source>
        <dbReference type="ARBA" id="ARBA00023125"/>
    </source>
</evidence>
<dbReference type="GO" id="GO:0000981">
    <property type="term" value="F:DNA-binding transcription factor activity, RNA polymerase II-specific"/>
    <property type="evidence" value="ECO:0007669"/>
    <property type="project" value="TreeGrafter"/>
</dbReference>
<dbReference type="InterPro" id="IPR036910">
    <property type="entry name" value="HMG_box_dom_sf"/>
</dbReference>
<evidence type="ECO:0000256" key="10">
    <source>
        <dbReference type="SAM" id="MobiDB-lite"/>
    </source>
</evidence>
<dbReference type="SMART" id="SM00398">
    <property type="entry name" value="HMG"/>
    <property type="match status" value="1"/>
</dbReference>
<evidence type="ECO:0000256" key="2">
    <source>
        <dbReference type="ARBA" id="ARBA00006569"/>
    </source>
</evidence>
<feature type="compositionally biased region" description="Polar residues" evidence="10">
    <location>
        <begin position="55"/>
        <end position="72"/>
    </location>
</feature>
<dbReference type="CDD" id="cd21996">
    <property type="entry name" value="HMG-box_TCF7-like"/>
    <property type="match status" value="1"/>
</dbReference>
<evidence type="ECO:0000256" key="8">
    <source>
        <dbReference type="ARBA" id="ARBA00023242"/>
    </source>
</evidence>
<dbReference type="FunFam" id="1.10.30.10:FF:000001">
    <property type="entry name" value="transcription factor 7 isoform X2"/>
    <property type="match status" value="1"/>
</dbReference>
<evidence type="ECO:0000259" key="11">
    <source>
        <dbReference type="PROSITE" id="PS50118"/>
    </source>
</evidence>
<dbReference type="VEuPathDB" id="VectorBase:BGLB016903"/>
<reference evidence="12" key="1">
    <citation type="submission" date="2020-05" db="UniProtKB">
        <authorList>
            <consortium name="EnsemblMetazoa"/>
        </authorList>
    </citation>
    <scope>IDENTIFICATION</scope>
    <source>
        <strain evidence="12">BB02</strain>
    </source>
</reference>
<keyword evidence="8 9" id="KW-0539">Nucleus</keyword>
<organism evidence="12 13">
    <name type="scientific">Biomphalaria glabrata</name>
    <name type="common">Bloodfluke planorb</name>
    <name type="synonym">Freshwater snail</name>
    <dbReference type="NCBI Taxonomy" id="6526"/>
    <lineage>
        <taxon>Eukaryota</taxon>
        <taxon>Metazoa</taxon>
        <taxon>Spiralia</taxon>
        <taxon>Lophotrochozoa</taxon>
        <taxon>Mollusca</taxon>
        <taxon>Gastropoda</taxon>
        <taxon>Heterobranchia</taxon>
        <taxon>Euthyneura</taxon>
        <taxon>Panpulmonata</taxon>
        <taxon>Hygrophila</taxon>
        <taxon>Lymnaeoidea</taxon>
        <taxon>Planorbidae</taxon>
        <taxon>Biomphalaria</taxon>
    </lineage>
</organism>
<dbReference type="EnsemblMetazoa" id="BGLB016903-RA">
    <property type="protein sequence ID" value="BGLB016903-PA"/>
    <property type="gene ID" value="BGLB016903"/>
</dbReference>
<evidence type="ECO:0000313" key="13">
    <source>
        <dbReference type="Proteomes" id="UP000076420"/>
    </source>
</evidence>
<sequence length="609" mass="66040">MTMPHMSSGGSEDFYSTDEVKVYKDEGNKDEEKRSSENLTEEKLGLVTESEEGKNTSLQANFTGSDKSSNTVSDDEKSTSGPAAPGHGPPGSLGFFIPPYASAYTNGAAKFGMVQPPYPGLVMYNDFAQPPPAHKGYSPVYTDPKTGLPRPPMYAAYPAPPGQFSHPLYSPEFTGASPWHRPGYPLTSGAFAGSFPPSLSSLSRYGPPSLLTHPGLGHPGIPHPASLGAVPKSELMSPQLLQDSHSHNSGHHSADPPQQKTKNHIKKPLNAFMLFMKEHRPKVIAECTLRESSAINQILGRRWHALDRSEQAKYYEMARKEKELHLQLYPGWSARDNYAAHQKKKKRKKDGSGGGSSGGGSMGSSSLSPMGGSSSMSSGGHLGGMCMESDSKSGFPFSGFSGECPNEKKCRARYGMDQQSRWCKPCRRKKKCIRYKLGEGDEAGEDEEDNEDSGARNRTADSSFLSGCESDSSNMIDSPRSLKCSSDANQETNMRGVSSPLSPIVDEEVEMRSDEQSPMQPVNLSSPASVTSQLPTTPPGLPPPRRLTPHTVDSFLFPTLPLRLPYPLPPSPLALPYLSYPPPMHQYPQPPSTSRLADGSPFSLDIKPF</sequence>
<feature type="compositionally biased region" description="Polar residues" evidence="10">
    <location>
        <begin position="516"/>
        <end position="533"/>
    </location>
</feature>
<dbReference type="GO" id="GO:1990907">
    <property type="term" value="C:beta-catenin-TCF complex"/>
    <property type="evidence" value="ECO:0007669"/>
    <property type="project" value="TreeGrafter"/>
</dbReference>
<dbReference type="PANTHER" id="PTHR10373">
    <property type="entry name" value="TRANSCRIPTION FACTOR 7 FAMILY MEMBER"/>
    <property type="match status" value="1"/>
</dbReference>
<dbReference type="Proteomes" id="UP000076420">
    <property type="component" value="Unassembled WGS sequence"/>
</dbReference>
<feature type="region of interest" description="Disordered" evidence="10">
    <location>
        <begin position="210"/>
        <end position="230"/>
    </location>
</feature>
<evidence type="ECO:0000256" key="3">
    <source>
        <dbReference type="ARBA" id="ARBA00022687"/>
    </source>
</evidence>
<feature type="compositionally biased region" description="Basic and acidic residues" evidence="10">
    <location>
        <begin position="18"/>
        <end position="44"/>
    </location>
</feature>
<feature type="region of interest" description="Disordered" evidence="10">
    <location>
        <begin position="437"/>
        <end position="549"/>
    </location>
</feature>
<feature type="compositionally biased region" description="Acidic residues" evidence="10">
    <location>
        <begin position="440"/>
        <end position="452"/>
    </location>
</feature>
<feature type="compositionally biased region" description="Low complexity" evidence="10">
    <location>
        <begin position="363"/>
        <end position="379"/>
    </location>
</feature>
<keyword evidence="4" id="KW-0805">Transcription regulation</keyword>
<dbReference type="OrthoDB" id="2307332at2759"/>
<keyword evidence="5 9" id="KW-0238">DNA-binding</keyword>
<feature type="DNA-binding region" description="HMG box" evidence="9">
    <location>
        <begin position="265"/>
        <end position="333"/>
    </location>
</feature>
<protein>
    <recommendedName>
        <fullName evidence="11">HMG box domain-containing protein</fullName>
    </recommendedName>
</protein>
<evidence type="ECO:0000256" key="4">
    <source>
        <dbReference type="ARBA" id="ARBA00023015"/>
    </source>
</evidence>
<dbReference type="VEuPathDB" id="VectorBase:BGLAX_038111"/>
<dbReference type="InterPro" id="IPR027397">
    <property type="entry name" value="Catenin-bd_sf"/>
</dbReference>
<proteinExistence type="inferred from homology"/>
<evidence type="ECO:0000256" key="1">
    <source>
        <dbReference type="ARBA" id="ARBA00004123"/>
    </source>
</evidence>
<dbReference type="Gene3D" id="4.10.900.10">
    <property type="entry name" value="TCF3-CBD (Catenin binding domain)"/>
    <property type="match status" value="1"/>
</dbReference>
<feature type="compositionally biased region" description="Pro residues" evidence="10">
    <location>
        <begin position="536"/>
        <end position="546"/>
    </location>
</feature>